<name>A0A4R2BKZ3_9BACI</name>
<keyword evidence="2" id="KW-1185">Reference proteome</keyword>
<reference evidence="1 2" key="1">
    <citation type="journal article" date="2015" name="Stand. Genomic Sci.">
        <title>Genomic Encyclopedia of Bacterial and Archaeal Type Strains, Phase III: the genomes of soil and plant-associated and newly described type strains.</title>
        <authorList>
            <person name="Whitman W.B."/>
            <person name="Woyke T."/>
            <person name="Klenk H.P."/>
            <person name="Zhou Y."/>
            <person name="Lilburn T.G."/>
            <person name="Beck B.J."/>
            <person name="De Vos P."/>
            <person name="Vandamme P."/>
            <person name="Eisen J.A."/>
            <person name="Garrity G."/>
            <person name="Hugenholtz P."/>
            <person name="Kyrpides N.C."/>
        </authorList>
    </citation>
    <scope>NUCLEOTIDE SEQUENCE [LARGE SCALE GENOMIC DNA]</scope>
    <source>
        <strain evidence="1 2">CV53</strain>
    </source>
</reference>
<comment type="caution">
    <text evidence="1">The sequence shown here is derived from an EMBL/GenBank/DDBJ whole genome shotgun (WGS) entry which is preliminary data.</text>
</comment>
<evidence type="ECO:0000313" key="1">
    <source>
        <dbReference type="EMBL" id="TCN27323.1"/>
    </source>
</evidence>
<organism evidence="1 2">
    <name type="scientific">Mesobacillus foraminis</name>
    <dbReference type="NCBI Taxonomy" id="279826"/>
    <lineage>
        <taxon>Bacteria</taxon>
        <taxon>Bacillati</taxon>
        <taxon>Bacillota</taxon>
        <taxon>Bacilli</taxon>
        <taxon>Bacillales</taxon>
        <taxon>Bacillaceae</taxon>
        <taxon>Mesobacillus</taxon>
    </lineage>
</organism>
<proteinExistence type="predicted"/>
<dbReference type="RefSeq" id="WP_132002031.1">
    <property type="nucleotide sequence ID" value="NZ_JABUHM010000001.1"/>
</dbReference>
<dbReference type="InterPro" id="IPR007391">
    <property type="entry name" value="Vancomycin_resist_VanW"/>
</dbReference>
<protein>
    <submittedName>
        <fullName evidence="1">Vancomycin resistance protein YoaR</fullName>
    </submittedName>
</protein>
<sequence length="293" mass="33007">MKLTWIFAIILFIQQAPEAESLTMYHEDDAIIKVNRSDFSHSLQSLPMIDSVKLDQLTKQVSDQVRKDPLDAVLDEHGRIIPERPGVDLNKEAFRERFYSFFYGNGPAAIDLPVRTLHPRVDSELLSSIKTKSIGHYVTFFNSANEQRSHNITLAAEAINNKVIFPGETFSFNKTVGIRSKAKGYLPAPIIVRGELSEGIGGGICQVSSTLFNAADRSGMHIMKRYSHSKRVPYVPPGRDATVSWYGPDFTFKNNYNQPVLIRAKARSGKMSVMLYSSEAVNYKPREINHKAR</sequence>
<dbReference type="EMBL" id="SLVV01000002">
    <property type="protein sequence ID" value="TCN27323.1"/>
    <property type="molecule type" value="Genomic_DNA"/>
</dbReference>
<accession>A0A4R2BKZ3</accession>
<gene>
    <name evidence="1" type="ORF">EV146_102272</name>
</gene>
<dbReference type="PANTHER" id="PTHR35788:SF1">
    <property type="entry name" value="EXPORTED PROTEIN"/>
    <property type="match status" value="1"/>
</dbReference>
<dbReference type="AlphaFoldDB" id="A0A4R2BKZ3"/>
<dbReference type="Pfam" id="PF04294">
    <property type="entry name" value="VanW"/>
    <property type="match status" value="1"/>
</dbReference>
<dbReference type="InterPro" id="IPR052913">
    <property type="entry name" value="Glycopeptide_resist_protein"/>
</dbReference>
<dbReference type="PANTHER" id="PTHR35788">
    <property type="entry name" value="EXPORTED PROTEIN-RELATED"/>
    <property type="match status" value="1"/>
</dbReference>
<evidence type="ECO:0000313" key="2">
    <source>
        <dbReference type="Proteomes" id="UP000295689"/>
    </source>
</evidence>
<dbReference type="Proteomes" id="UP000295689">
    <property type="component" value="Unassembled WGS sequence"/>
</dbReference>